<evidence type="ECO:0000256" key="1">
    <source>
        <dbReference type="ARBA" id="ARBA00005417"/>
    </source>
</evidence>
<keyword evidence="4 6" id="KW-0067">ATP-binding</keyword>
<dbReference type="RefSeq" id="WP_229932171.1">
    <property type="nucleotide sequence ID" value="NZ_CAJHOF010000002.1"/>
</dbReference>
<protein>
    <submittedName>
        <fullName evidence="6">Tungstate uptake system ATP-binding protein TupC</fullName>
    </submittedName>
</protein>
<dbReference type="PANTHER" id="PTHR42734:SF17">
    <property type="entry name" value="METAL TRANSPORT SYSTEM ATP-BINDING PROTEIN TM_0124-RELATED"/>
    <property type="match status" value="1"/>
</dbReference>
<organism evidence="6 7">
    <name type="scientific">Campylobacter majalis</name>
    <dbReference type="NCBI Taxonomy" id="2790656"/>
    <lineage>
        <taxon>Bacteria</taxon>
        <taxon>Pseudomonadati</taxon>
        <taxon>Campylobacterota</taxon>
        <taxon>Epsilonproteobacteria</taxon>
        <taxon>Campylobacterales</taxon>
        <taxon>Campylobacteraceae</taxon>
        <taxon>Campylobacter</taxon>
    </lineage>
</organism>
<dbReference type="InterPro" id="IPR003593">
    <property type="entry name" value="AAA+_ATPase"/>
</dbReference>
<evidence type="ECO:0000313" key="6">
    <source>
        <dbReference type="EMBL" id="CAD7287477.1"/>
    </source>
</evidence>
<dbReference type="EMBL" id="CAJHOF010000002">
    <property type="protein sequence ID" value="CAD7287477.1"/>
    <property type="molecule type" value="Genomic_DNA"/>
</dbReference>
<dbReference type="InterPro" id="IPR027417">
    <property type="entry name" value="P-loop_NTPase"/>
</dbReference>
<name>A0ABM8Q3L5_9BACT</name>
<dbReference type="PANTHER" id="PTHR42734">
    <property type="entry name" value="METAL TRANSPORT SYSTEM ATP-BINDING PROTEIN TM_0124-RELATED"/>
    <property type="match status" value="1"/>
</dbReference>
<dbReference type="NCBIfam" id="NF041774">
    <property type="entry name" value="tung_ATPbind_TupC"/>
    <property type="match status" value="1"/>
</dbReference>
<dbReference type="PROSITE" id="PS50893">
    <property type="entry name" value="ABC_TRANSPORTER_2"/>
    <property type="match status" value="1"/>
</dbReference>
<comment type="caution">
    <text evidence="6">The sequence shown here is derived from an EMBL/GenBank/DDBJ whole genome shotgun (WGS) entry which is preliminary data.</text>
</comment>
<comment type="similarity">
    <text evidence="1">Belongs to the ABC transporter superfamily.</text>
</comment>
<dbReference type="PROSITE" id="PS00211">
    <property type="entry name" value="ABC_TRANSPORTER_1"/>
    <property type="match status" value="1"/>
</dbReference>
<dbReference type="InterPro" id="IPR015856">
    <property type="entry name" value="ABC_transpr_CbiO/EcfA_su"/>
</dbReference>
<dbReference type="CDD" id="cd03225">
    <property type="entry name" value="ABC_cobalt_CbiO_domain1"/>
    <property type="match status" value="1"/>
</dbReference>
<keyword evidence="2" id="KW-0813">Transport</keyword>
<sequence length="314" mass="35134">MIKISNLKLNYNNQKALDIDKLIINTAITTALLGFNGSGKSTLIKVIAHLIKPNSGEIKIWGKSKLSLKDLKEIAVLLPEPMLLKRSVRQNFMFALKSRQNETKFNQIVPECLELVGLDETFLDKRHFELSSGQLKRVAFAITLSLRSKLVLLDEPTNAVDLATAKLFAKSINYIKQQYKTGFIIASHDEKWLSALSQNSIFLHNGKVCEFELKNIFSAKNGYLQNFDIKLPNSMKNSTKIAVNPNKISLNKPDSNISGILHSVSLVYDNSLLIKIKIGENLIKCIIKDANIGKYITGEKVNISIDESAFLSLE</sequence>
<evidence type="ECO:0000313" key="7">
    <source>
        <dbReference type="Proteomes" id="UP000789803"/>
    </source>
</evidence>
<dbReference type="InterPro" id="IPR050153">
    <property type="entry name" value="Metal_Ion_Import_ABC"/>
</dbReference>
<dbReference type="SMART" id="SM00382">
    <property type="entry name" value="AAA"/>
    <property type="match status" value="1"/>
</dbReference>
<feature type="domain" description="ABC transporter" evidence="5">
    <location>
        <begin position="2"/>
        <end position="230"/>
    </location>
</feature>
<dbReference type="SUPFAM" id="SSF52540">
    <property type="entry name" value="P-loop containing nucleoside triphosphate hydrolases"/>
    <property type="match status" value="1"/>
</dbReference>
<dbReference type="GO" id="GO:0005524">
    <property type="term" value="F:ATP binding"/>
    <property type="evidence" value="ECO:0007669"/>
    <property type="project" value="UniProtKB-KW"/>
</dbReference>
<keyword evidence="7" id="KW-1185">Reference proteome</keyword>
<dbReference type="Proteomes" id="UP000789803">
    <property type="component" value="Unassembled WGS sequence"/>
</dbReference>
<dbReference type="InterPro" id="IPR003439">
    <property type="entry name" value="ABC_transporter-like_ATP-bd"/>
</dbReference>
<proteinExistence type="inferred from homology"/>
<evidence type="ECO:0000256" key="4">
    <source>
        <dbReference type="ARBA" id="ARBA00022840"/>
    </source>
</evidence>
<gene>
    <name evidence="6" type="primary">tupC</name>
    <name evidence="6" type="ORF">LMG7974_00356</name>
</gene>
<dbReference type="Gene3D" id="3.40.50.300">
    <property type="entry name" value="P-loop containing nucleotide triphosphate hydrolases"/>
    <property type="match status" value="1"/>
</dbReference>
<accession>A0ABM8Q3L5</accession>
<evidence type="ECO:0000256" key="3">
    <source>
        <dbReference type="ARBA" id="ARBA00022741"/>
    </source>
</evidence>
<dbReference type="Pfam" id="PF00005">
    <property type="entry name" value="ABC_tran"/>
    <property type="match status" value="1"/>
</dbReference>
<evidence type="ECO:0000256" key="2">
    <source>
        <dbReference type="ARBA" id="ARBA00022448"/>
    </source>
</evidence>
<dbReference type="InterPro" id="IPR017871">
    <property type="entry name" value="ABC_transporter-like_CS"/>
</dbReference>
<keyword evidence="3" id="KW-0547">Nucleotide-binding</keyword>
<reference evidence="6 7" key="1">
    <citation type="submission" date="2020-11" db="EMBL/GenBank/DDBJ databases">
        <authorList>
            <person name="Peeters C."/>
        </authorList>
    </citation>
    <scope>NUCLEOTIDE SEQUENCE [LARGE SCALE GENOMIC DNA]</scope>
    <source>
        <strain evidence="6 7">LMG 7974</strain>
    </source>
</reference>
<evidence type="ECO:0000259" key="5">
    <source>
        <dbReference type="PROSITE" id="PS50893"/>
    </source>
</evidence>
<dbReference type="InterPro" id="IPR053569">
    <property type="entry name" value="Tungstate_ABC_transporter"/>
</dbReference>